<feature type="domain" description="Glycosyltransferase 2-like" evidence="4">
    <location>
        <begin position="11"/>
        <end position="139"/>
    </location>
</feature>
<dbReference type="GO" id="GO:0016757">
    <property type="term" value="F:glycosyltransferase activity"/>
    <property type="evidence" value="ECO:0007669"/>
    <property type="project" value="UniProtKB-KW"/>
</dbReference>
<dbReference type="RefSeq" id="WP_067543588.1">
    <property type="nucleotide sequence ID" value="NZ_CP012836.1"/>
</dbReference>
<organism evidence="5 6">
    <name type="scientific">Algoriphagus sanaruensis</name>
    <dbReference type="NCBI Taxonomy" id="1727163"/>
    <lineage>
        <taxon>Bacteria</taxon>
        <taxon>Pseudomonadati</taxon>
        <taxon>Bacteroidota</taxon>
        <taxon>Cytophagia</taxon>
        <taxon>Cytophagales</taxon>
        <taxon>Cyclobacteriaceae</taxon>
        <taxon>Algoriphagus</taxon>
    </lineage>
</organism>
<dbReference type="AlphaFoldDB" id="A0A142EJN9"/>
<dbReference type="Pfam" id="PF00535">
    <property type="entry name" value="Glycos_transf_2"/>
    <property type="match status" value="1"/>
</dbReference>
<dbReference type="Proteomes" id="UP000073816">
    <property type="component" value="Chromosome"/>
</dbReference>
<proteinExistence type="inferred from homology"/>
<dbReference type="PATRIC" id="fig|1727163.4.peg.617"/>
<gene>
    <name evidence="5" type="ORF">AO498_02975</name>
</gene>
<dbReference type="PANTHER" id="PTHR43179:SF12">
    <property type="entry name" value="GALACTOFURANOSYLTRANSFERASE GLFT2"/>
    <property type="match status" value="1"/>
</dbReference>
<sequence>MVYSPEISVAIILVNWNGLEFTQACLRSLAKVDYPNFKIIVVDNGSDENEGEKLKHTFPEIDLIQSEKNLGFSGGNNLGIRKAMEQGFSHVLLLNNDTEVEPDFLGELIRAANKYPDAGIIQPLILFLHNPREIWSAGGKWIPAFSRSLTLGDREPLADYRIKSPRLDWATGCAMLVSVRAIEKAGLLNEQFFVYFEDVEWSLRIRKASFSIYLEDQAKIYHEAGASSKKQHAEGTLSPKVFYYHVRNQFLLIRTLGKNKGLSSAYHLGRFSLWMVYFLARGRFTKLKAVAKGIRDGLREPLISGSWL</sequence>
<dbReference type="OrthoDB" id="9771846at2"/>
<reference evidence="5 6" key="2">
    <citation type="journal article" date="2016" name="Genome Announc.">
        <title>Complete Genome Sequence of Algoriphagus sp. Strain M8-2, Isolated from a Brackish Lake.</title>
        <authorList>
            <person name="Muraguchi Y."/>
            <person name="Kushimoto K."/>
            <person name="Ohtsubo Y."/>
            <person name="Suzuki T."/>
            <person name="Dohra H."/>
            <person name="Kimbara K."/>
            <person name="Shintani M."/>
        </authorList>
    </citation>
    <scope>NUCLEOTIDE SEQUENCE [LARGE SCALE GENOMIC DNA]</scope>
    <source>
        <strain evidence="5 6">M8-2</strain>
    </source>
</reference>
<keyword evidence="3 5" id="KW-0808">Transferase</keyword>
<evidence type="ECO:0000256" key="2">
    <source>
        <dbReference type="ARBA" id="ARBA00022676"/>
    </source>
</evidence>
<dbReference type="InterPro" id="IPR001173">
    <property type="entry name" value="Glyco_trans_2-like"/>
</dbReference>
<evidence type="ECO:0000259" key="4">
    <source>
        <dbReference type="Pfam" id="PF00535"/>
    </source>
</evidence>
<evidence type="ECO:0000313" key="6">
    <source>
        <dbReference type="Proteomes" id="UP000073816"/>
    </source>
</evidence>
<protein>
    <submittedName>
        <fullName evidence="5">Rhamnosyl transferase</fullName>
    </submittedName>
</protein>
<comment type="similarity">
    <text evidence="1">Belongs to the glycosyltransferase 2 family.</text>
</comment>
<dbReference type="Gene3D" id="3.90.550.10">
    <property type="entry name" value="Spore Coat Polysaccharide Biosynthesis Protein SpsA, Chain A"/>
    <property type="match status" value="1"/>
</dbReference>
<keyword evidence="2" id="KW-0328">Glycosyltransferase</keyword>
<evidence type="ECO:0000256" key="3">
    <source>
        <dbReference type="ARBA" id="ARBA00022679"/>
    </source>
</evidence>
<accession>A0A142EJN9</accession>
<evidence type="ECO:0000256" key="1">
    <source>
        <dbReference type="ARBA" id="ARBA00006739"/>
    </source>
</evidence>
<dbReference type="InterPro" id="IPR029044">
    <property type="entry name" value="Nucleotide-diphossugar_trans"/>
</dbReference>
<keyword evidence="6" id="KW-1185">Reference proteome</keyword>
<reference evidence="6" key="1">
    <citation type="submission" date="2015-09" db="EMBL/GenBank/DDBJ databases">
        <title>Complete sequence of Algoriphagus sp. M8-2.</title>
        <authorList>
            <person name="Shintani M."/>
        </authorList>
    </citation>
    <scope>NUCLEOTIDE SEQUENCE [LARGE SCALE GENOMIC DNA]</scope>
    <source>
        <strain evidence="6">M8-2</strain>
    </source>
</reference>
<dbReference type="STRING" id="1727163.AO498_02975"/>
<dbReference type="EMBL" id="CP012836">
    <property type="protein sequence ID" value="AMQ55344.1"/>
    <property type="molecule type" value="Genomic_DNA"/>
</dbReference>
<dbReference type="CDD" id="cd04186">
    <property type="entry name" value="GT_2_like_c"/>
    <property type="match status" value="1"/>
</dbReference>
<name>A0A142EJN9_9BACT</name>
<dbReference type="SUPFAM" id="SSF53448">
    <property type="entry name" value="Nucleotide-diphospho-sugar transferases"/>
    <property type="match status" value="1"/>
</dbReference>
<dbReference type="PANTHER" id="PTHR43179">
    <property type="entry name" value="RHAMNOSYLTRANSFERASE WBBL"/>
    <property type="match status" value="1"/>
</dbReference>
<dbReference type="KEGG" id="alm:AO498_02975"/>
<evidence type="ECO:0000313" key="5">
    <source>
        <dbReference type="EMBL" id="AMQ55344.1"/>
    </source>
</evidence>